<proteinExistence type="predicted"/>
<organism evidence="2 3">
    <name type="scientific">Catellatospora coxensis</name>
    <dbReference type="NCBI Taxonomy" id="310354"/>
    <lineage>
        <taxon>Bacteria</taxon>
        <taxon>Bacillati</taxon>
        <taxon>Actinomycetota</taxon>
        <taxon>Actinomycetes</taxon>
        <taxon>Micromonosporales</taxon>
        <taxon>Micromonosporaceae</taxon>
        <taxon>Catellatospora</taxon>
    </lineage>
</organism>
<comment type="caution">
    <text evidence="2">The sequence shown here is derived from an EMBL/GenBank/DDBJ whole genome shotgun (WGS) entry which is preliminary data.</text>
</comment>
<dbReference type="AlphaFoldDB" id="A0A8J3P4N8"/>
<dbReference type="EMBL" id="BONI01000004">
    <property type="protein sequence ID" value="GIG03901.1"/>
    <property type="molecule type" value="Genomic_DNA"/>
</dbReference>
<name>A0A8J3P4N8_9ACTN</name>
<reference evidence="2 3" key="1">
    <citation type="submission" date="2021-01" db="EMBL/GenBank/DDBJ databases">
        <title>Whole genome shotgun sequence of Catellatospora coxensis NBRC 107359.</title>
        <authorList>
            <person name="Komaki H."/>
            <person name="Tamura T."/>
        </authorList>
    </citation>
    <scope>NUCLEOTIDE SEQUENCE [LARGE SCALE GENOMIC DNA]</scope>
    <source>
        <strain evidence="2 3">NBRC 107359</strain>
    </source>
</reference>
<evidence type="ECO:0000313" key="3">
    <source>
        <dbReference type="Proteomes" id="UP000630887"/>
    </source>
</evidence>
<dbReference type="Proteomes" id="UP000630887">
    <property type="component" value="Unassembled WGS sequence"/>
</dbReference>
<accession>A0A8J3P4N8</accession>
<gene>
    <name evidence="2" type="ORF">Cco03nite_06010</name>
</gene>
<protein>
    <submittedName>
        <fullName evidence="2">Uncharacterized protein</fullName>
    </submittedName>
</protein>
<evidence type="ECO:0000313" key="2">
    <source>
        <dbReference type="EMBL" id="GIG03901.1"/>
    </source>
</evidence>
<dbReference type="RefSeq" id="WP_203688364.1">
    <property type="nucleotide sequence ID" value="NZ_BAAALC010000049.1"/>
</dbReference>
<evidence type="ECO:0000256" key="1">
    <source>
        <dbReference type="SAM" id="MobiDB-lite"/>
    </source>
</evidence>
<keyword evidence="3" id="KW-1185">Reference proteome</keyword>
<sequence>MNPAPFPIPADHICFIAAVNPRDVAAGYLDGWIDAAAAKRLVFLRRCDLRREAGEFVLLDNWAAGSPEFVELAGLIVAGWGEDPEFWWYAAVSWAFTMAAVERDRMLGQLAETYADDRLAQVAADPDGHGAAWIAEGRETYLLGRARSGEGLNWDDDSALMGTDRPEEIDEALQRGERLLGVAVIGLSLTHPDARQILPRIADVLAAAMAAGDRELCRQAVLALGHTGRLHGVTDARCLELLRQQPRGNTADDDLWSYVPHRELPWWLWRHHLPGTLRWYLWWRWVYRFEDGADWVRERLRRRNLRSGSRTGGVRPGRTGHADQSMG</sequence>
<feature type="region of interest" description="Disordered" evidence="1">
    <location>
        <begin position="307"/>
        <end position="327"/>
    </location>
</feature>